<feature type="domain" description="K Homology" evidence="3">
    <location>
        <begin position="304"/>
        <end position="377"/>
    </location>
</feature>
<accession>A0A3L6E3B1</accession>
<evidence type="ECO:0000259" key="3">
    <source>
        <dbReference type="SMART" id="SM00322"/>
    </source>
</evidence>
<evidence type="ECO:0000313" key="4">
    <source>
        <dbReference type="EMBL" id="PWZ14843.1"/>
    </source>
</evidence>
<feature type="domain" description="K Homology" evidence="3">
    <location>
        <begin position="606"/>
        <end position="676"/>
    </location>
</feature>
<dbReference type="Proteomes" id="UP000251960">
    <property type="component" value="Chromosome 7"/>
</dbReference>
<dbReference type="AlphaFoldDB" id="A0A3L6E3B1"/>
<dbReference type="PANTHER" id="PTHR10288">
    <property type="entry name" value="KH DOMAIN CONTAINING RNA BINDING PROTEIN"/>
    <property type="match status" value="1"/>
</dbReference>
<keyword evidence="1" id="KW-0677">Repeat</keyword>
<dbReference type="ExpressionAtlas" id="A0A3L6E3B1">
    <property type="expression patterns" value="baseline and differential"/>
</dbReference>
<protein>
    <submittedName>
        <fullName evidence="4">KH domain-containing protein HEN4</fullName>
    </submittedName>
</protein>
<name>A0A3L6E3B1_MAIZE</name>
<sequence>MTHCFSSPLALPRAVLSLRRKPHNHRPEMAAVKPQPHFSPHATFSAPDAGPADTGFAVFRLLLPSSFSDADTMRLYAAVNPLRRRTATLQVRVEPLDPASAGGRVVAAIVGPTVPVRRVEASSSSAEPLALSPAQEALVAVIDTEGALCCAVEKEARGKARPGCITCLLLVDADRLEASTGRGVMERIALEAGADVRVAMWEEGAQPPRGQPLEEVVEITGDRTAVRKALVALSSFLQGDLPIGNSTTYVKKEGSILPWASSEVPGPNMGASCSEASTEFAQGSVAKTHCPEGNTGDAQSKTLQQVSFRLLLPTYLAGGLIGKKGLIIKGIEVETGACIDVGAPVAGCKERVITICALESPDSEYHIVQSALLLIFDRMMEMETNTHSTFEKASQFLFSCHTLDSVVIVEVYLCALQITGELMNIRNALSLVFWKLRNHIFSNETDYNNSHISSSEIAESNATSQANIYSTIQYSVDNGHKVDHRSPLSYGVDSVEKSFSDLELSSSEIQQLRICSKEMTVIVTMKMIIKSQLKMIKMLQKKQLMTKKNLELQKPDNGNGVRINNSDSGIQNPSDWNGIVTNNLNDGIISSDENNLVRGAEHAAITRITYETAVSGSILTLVYGDNGSNLAKLTEVSGADIIVYNPPSEGNEAMIVVSGPPDQAQSAQRLLVELILQGHPGTCLSA</sequence>
<dbReference type="CDD" id="cd22462">
    <property type="entry name" value="KH-I_HEN4_like_rpt5"/>
    <property type="match status" value="1"/>
</dbReference>
<dbReference type="InterPro" id="IPR004087">
    <property type="entry name" value="KH_dom"/>
</dbReference>
<dbReference type="InterPro" id="IPR036612">
    <property type="entry name" value="KH_dom_type_1_sf"/>
</dbReference>
<dbReference type="EMBL" id="NCVQ01000008">
    <property type="protein sequence ID" value="PWZ14843.1"/>
    <property type="molecule type" value="Genomic_DNA"/>
</dbReference>
<proteinExistence type="predicted"/>
<keyword evidence="2" id="KW-0694">RNA-binding</keyword>
<dbReference type="GO" id="GO:0003723">
    <property type="term" value="F:RNA binding"/>
    <property type="evidence" value="ECO:0007669"/>
    <property type="project" value="UniProtKB-UniRule"/>
</dbReference>
<reference evidence="4 5" key="1">
    <citation type="journal article" date="2018" name="Nat. Genet.">
        <title>Extensive intraspecific gene order and gene structural variations between Mo17 and other maize genomes.</title>
        <authorList>
            <person name="Sun S."/>
            <person name="Zhou Y."/>
            <person name="Chen J."/>
            <person name="Shi J."/>
            <person name="Zhao H."/>
            <person name="Zhao H."/>
            <person name="Song W."/>
            <person name="Zhang M."/>
            <person name="Cui Y."/>
            <person name="Dong X."/>
            <person name="Liu H."/>
            <person name="Ma X."/>
            <person name="Jiao Y."/>
            <person name="Wang B."/>
            <person name="Wei X."/>
            <person name="Stein J.C."/>
            <person name="Glaubitz J.C."/>
            <person name="Lu F."/>
            <person name="Yu G."/>
            <person name="Liang C."/>
            <person name="Fengler K."/>
            <person name="Li B."/>
            <person name="Rafalski A."/>
            <person name="Schnable P.S."/>
            <person name="Ware D.H."/>
            <person name="Buckler E.S."/>
            <person name="Lai J."/>
        </authorList>
    </citation>
    <scope>NUCLEOTIDE SEQUENCE [LARGE SCALE GENOMIC DNA]</scope>
    <source>
        <strain evidence="5">cv. Missouri 17</strain>
        <tissue evidence="4">Seedling</tissue>
    </source>
</reference>
<evidence type="ECO:0000256" key="2">
    <source>
        <dbReference type="PROSITE-ProRule" id="PRU00117"/>
    </source>
</evidence>
<dbReference type="InterPro" id="IPR004088">
    <property type="entry name" value="KH_dom_type_1"/>
</dbReference>
<dbReference type="SUPFAM" id="SSF54791">
    <property type="entry name" value="Eukaryotic type KH-domain (KH-domain type I)"/>
    <property type="match status" value="2"/>
</dbReference>
<dbReference type="PROSITE" id="PS50084">
    <property type="entry name" value="KH_TYPE_1"/>
    <property type="match status" value="2"/>
</dbReference>
<evidence type="ECO:0000256" key="1">
    <source>
        <dbReference type="ARBA" id="ARBA00022737"/>
    </source>
</evidence>
<dbReference type="Gene3D" id="3.30.1370.10">
    <property type="entry name" value="K Homology domain, type 1"/>
    <property type="match status" value="2"/>
</dbReference>
<dbReference type="SMART" id="SM00322">
    <property type="entry name" value="KH"/>
    <property type="match status" value="2"/>
</dbReference>
<dbReference type="Pfam" id="PF00013">
    <property type="entry name" value="KH_1"/>
    <property type="match status" value="2"/>
</dbReference>
<comment type="caution">
    <text evidence="4">The sequence shown here is derived from an EMBL/GenBank/DDBJ whole genome shotgun (WGS) entry which is preliminary data.</text>
</comment>
<gene>
    <name evidence="4" type="primary">HEN4_0</name>
    <name evidence="4" type="ORF">Zm00014a_006219</name>
</gene>
<evidence type="ECO:0000313" key="5">
    <source>
        <dbReference type="Proteomes" id="UP000251960"/>
    </source>
</evidence>
<organism evidence="4 5">
    <name type="scientific">Zea mays</name>
    <name type="common">Maize</name>
    <dbReference type="NCBI Taxonomy" id="4577"/>
    <lineage>
        <taxon>Eukaryota</taxon>
        <taxon>Viridiplantae</taxon>
        <taxon>Streptophyta</taxon>
        <taxon>Embryophyta</taxon>
        <taxon>Tracheophyta</taxon>
        <taxon>Spermatophyta</taxon>
        <taxon>Magnoliopsida</taxon>
        <taxon>Liliopsida</taxon>
        <taxon>Poales</taxon>
        <taxon>Poaceae</taxon>
        <taxon>PACMAD clade</taxon>
        <taxon>Panicoideae</taxon>
        <taxon>Andropogonodae</taxon>
        <taxon>Andropogoneae</taxon>
        <taxon>Tripsacinae</taxon>
        <taxon>Zea</taxon>
    </lineage>
</organism>